<feature type="region of interest" description="Disordered" evidence="1">
    <location>
        <begin position="1"/>
        <end position="80"/>
    </location>
</feature>
<dbReference type="GO" id="GO:0017125">
    <property type="term" value="F:deoxycytidyl transferase activity"/>
    <property type="evidence" value="ECO:0007669"/>
    <property type="project" value="TreeGrafter"/>
</dbReference>
<feature type="compositionally biased region" description="Low complexity" evidence="1">
    <location>
        <begin position="61"/>
        <end position="72"/>
    </location>
</feature>
<dbReference type="PROSITE" id="PS50172">
    <property type="entry name" value="BRCT"/>
    <property type="match status" value="1"/>
</dbReference>
<evidence type="ECO:0000259" key="2">
    <source>
        <dbReference type="PROSITE" id="PS50172"/>
    </source>
</evidence>
<comment type="caution">
    <text evidence="3">The sequence shown here is derived from an EMBL/GenBank/DDBJ whole genome shotgun (WGS) entry which is preliminary data.</text>
</comment>
<reference evidence="3 4" key="2">
    <citation type="journal article" date="2012" name="Open Biol.">
        <title>Characteristics of nucleosomes and linker DNA regions on the genome of the basidiomycete Mixia osmundae revealed by mono- and dinucleosome mapping.</title>
        <authorList>
            <person name="Nishida H."/>
            <person name="Kondo S."/>
            <person name="Matsumoto T."/>
            <person name="Suzuki Y."/>
            <person name="Yoshikawa H."/>
            <person name="Taylor T.D."/>
            <person name="Sugiyama J."/>
        </authorList>
    </citation>
    <scope>NUCLEOTIDE SEQUENCE [LARGE SCALE GENOMIC DNA]</scope>
    <source>
        <strain evidence="4">CBS 9802 / IAM 14324 / JCM 22182 / KY 12970</strain>
    </source>
</reference>
<protein>
    <recommendedName>
        <fullName evidence="2">BRCT domain-containing protein</fullName>
    </recommendedName>
</protein>
<dbReference type="Proteomes" id="UP000009131">
    <property type="component" value="Unassembled WGS sequence"/>
</dbReference>
<dbReference type="GO" id="GO:0042276">
    <property type="term" value="P:error-prone translesion synthesis"/>
    <property type="evidence" value="ECO:0007669"/>
    <property type="project" value="TreeGrafter"/>
</dbReference>
<organism evidence="3 4">
    <name type="scientific">Mixia osmundae (strain CBS 9802 / IAM 14324 / JCM 22182 / KY 12970)</name>
    <dbReference type="NCBI Taxonomy" id="764103"/>
    <lineage>
        <taxon>Eukaryota</taxon>
        <taxon>Fungi</taxon>
        <taxon>Dikarya</taxon>
        <taxon>Basidiomycota</taxon>
        <taxon>Pucciniomycotina</taxon>
        <taxon>Mixiomycetes</taxon>
        <taxon>Mixiales</taxon>
        <taxon>Mixiaceae</taxon>
        <taxon>Mixia</taxon>
    </lineage>
</organism>
<dbReference type="SMART" id="SM00292">
    <property type="entry name" value="BRCT"/>
    <property type="match status" value="1"/>
</dbReference>
<feature type="domain" description="BRCT" evidence="2">
    <location>
        <begin position="192"/>
        <end position="287"/>
    </location>
</feature>
<name>G7E384_MIXOS</name>
<dbReference type="SUPFAM" id="SSF52113">
    <property type="entry name" value="BRCT domain"/>
    <property type="match status" value="1"/>
</dbReference>
<sequence>MAGSNGAPRAQPLTNFFGSTKSSTPARKTKSASSSGLLPAQFYRAPDPPKPAKPGTSMSTAVKAPKMVAKPASSEKKRQEYVEQYPTKALMVLPTGKIVEQPNRPEPPSFKSEMELGNLVRRELTPQAEAAEVLKTLGKVNNPVTHSDVYSRTIHIVSCTTGHQMQNGPGGGSVPGWNKARAIKIKQQADERINDIFARVSVYFNGYTGEDLSNQQLKRLLEQGGGRWSFAFGKRHITHVVTATGLSGSKADKELNARKSSTYIVRPEWIVDSVAAGRRLPESMFGVLERDSQAKINTVFESRGPAKTSTLEFDRIKLDRERTRSLTPALPLATQTIVLDSDEDEPGMMPPSGQRQR</sequence>
<dbReference type="InterPro" id="IPR001357">
    <property type="entry name" value="BRCT_dom"/>
</dbReference>
<dbReference type="eggNOG" id="KOG2093">
    <property type="taxonomic scope" value="Eukaryota"/>
</dbReference>
<accession>G7E384</accession>
<reference evidence="3 4" key="1">
    <citation type="journal article" date="2011" name="J. Gen. Appl. Microbiol.">
        <title>Draft genome sequencing of the enigmatic basidiomycete Mixia osmundae.</title>
        <authorList>
            <person name="Nishida H."/>
            <person name="Nagatsuka Y."/>
            <person name="Sugiyama J."/>
        </authorList>
    </citation>
    <scope>NUCLEOTIDE SEQUENCE [LARGE SCALE GENOMIC DNA]</scope>
    <source>
        <strain evidence="4">CBS 9802 / IAM 14324 / JCM 22182 / KY 12970</strain>
    </source>
</reference>
<dbReference type="PANTHER" id="PTHR45990:SF1">
    <property type="entry name" value="DNA REPAIR PROTEIN REV1"/>
    <property type="match status" value="1"/>
</dbReference>
<gene>
    <name evidence="3" type="primary">Mo03942</name>
    <name evidence="3" type="ORF">E5Q_03942</name>
</gene>
<dbReference type="HOGENOM" id="CLU_776305_0_0_1"/>
<dbReference type="EMBL" id="BABT02000117">
    <property type="protein sequence ID" value="GAA97265.1"/>
    <property type="molecule type" value="Genomic_DNA"/>
</dbReference>
<evidence type="ECO:0000256" key="1">
    <source>
        <dbReference type="SAM" id="MobiDB-lite"/>
    </source>
</evidence>
<dbReference type="InParanoid" id="G7E384"/>
<dbReference type="Gene3D" id="3.40.50.10190">
    <property type="entry name" value="BRCT domain"/>
    <property type="match status" value="1"/>
</dbReference>
<feature type="compositionally biased region" description="Polar residues" evidence="1">
    <location>
        <begin position="12"/>
        <end position="36"/>
    </location>
</feature>
<dbReference type="GO" id="GO:0005634">
    <property type="term" value="C:nucleus"/>
    <property type="evidence" value="ECO:0007669"/>
    <property type="project" value="TreeGrafter"/>
</dbReference>
<keyword evidence="4" id="KW-1185">Reference proteome</keyword>
<dbReference type="STRING" id="764103.G7E384"/>
<dbReference type="CDD" id="cd17719">
    <property type="entry name" value="BRCT_Rev1"/>
    <property type="match status" value="1"/>
</dbReference>
<dbReference type="GO" id="GO:0070987">
    <property type="term" value="P:error-free translesion synthesis"/>
    <property type="evidence" value="ECO:0007669"/>
    <property type="project" value="TreeGrafter"/>
</dbReference>
<dbReference type="PANTHER" id="PTHR45990">
    <property type="entry name" value="DNA REPAIR PROTEIN REV1"/>
    <property type="match status" value="1"/>
</dbReference>
<dbReference type="OrthoDB" id="427711at2759"/>
<dbReference type="RefSeq" id="XP_014571058.1">
    <property type="nucleotide sequence ID" value="XM_014715572.1"/>
</dbReference>
<dbReference type="Pfam" id="PF00533">
    <property type="entry name" value="BRCT"/>
    <property type="match status" value="1"/>
</dbReference>
<dbReference type="InterPro" id="IPR036420">
    <property type="entry name" value="BRCT_dom_sf"/>
</dbReference>
<proteinExistence type="predicted"/>
<dbReference type="GO" id="GO:0003887">
    <property type="term" value="F:DNA-directed DNA polymerase activity"/>
    <property type="evidence" value="ECO:0007669"/>
    <property type="project" value="TreeGrafter"/>
</dbReference>
<evidence type="ECO:0000313" key="4">
    <source>
        <dbReference type="Proteomes" id="UP000009131"/>
    </source>
</evidence>
<dbReference type="AlphaFoldDB" id="G7E384"/>
<evidence type="ECO:0000313" key="3">
    <source>
        <dbReference type="EMBL" id="GAA97265.1"/>
    </source>
</evidence>